<name>A0ABT9JXF3_9PROT</name>
<dbReference type="Pfam" id="PF07690">
    <property type="entry name" value="MFS_1"/>
    <property type="match status" value="1"/>
</dbReference>
<evidence type="ECO:0000256" key="8">
    <source>
        <dbReference type="RuleBase" id="RU365088"/>
    </source>
</evidence>
<organism evidence="10 11">
    <name type="scientific">Methylophilus aquaticus</name>
    <dbReference type="NCBI Taxonomy" id="1971610"/>
    <lineage>
        <taxon>Bacteria</taxon>
        <taxon>Pseudomonadati</taxon>
        <taxon>Pseudomonadota</taxon>
        <taxon>Betaproteobacteria</taxon>
        <taxon>Nitrosomonadales</taxon>
        <taxon>Methylophilaceae</taxon>
        <taxon>Methylophilus</taxon>
    </lineage>
</organism>
<evidence type="ECO:0000256" key="6">
    <source>
        <dbReference type="ARBA" id="ARBA00022989"/>
    </source>
</evidence>
<dbReference type="InterPro" id="IPR036259">
    <property type="entry name" value="MFS_trans_sf"/>
</dbReference>
<evidence type="ECO:0000256" key="4">
    <source>
        <dbReference type="ARBA" id="ARBA00022475"/>
    </source>
</evidence>
<feature type="transmembrane region" description="Helical" evidence="8">
    <location>
        <begin position="372"/>
        <end position="391"/>
    </location>
</feature>
<reference evidence="11" key="1">
    <citation type="journal article" date="2019" name="Int. J. Syst. Evol. Microbiol.">
        <title>The Global Catalogue of Microorganisms (GCM) 10K type strain sequencing project: providing services to taxonomists for standard genome sequencing and annotation.</title>
        <authorList>
            <consortium name="The Broad Institute Genomics Platform"/>
            <consortium name="The Broad Institute Genome Sequencing Center for Infectious Disease"/>
            <person name="Wu L."/>
            <person name="Ma J."/>
        </authorList>
    </citation>
    <scope>NUCLEOTIDE SEQUENCE [LARGE SCALE GENOMIC DNA]</scope>
    <source>
        <strain evidence="11">VKM B-3159</strain>
    </source>
</reference>
<comment type="similarity">
    <text evidence="2 8">Belongs to the major facilitator superfamily. Bcr/CmlA family.</text>
</comment>
<evidence type="ECO:0000256" key="7">
    <source>
        <dbReference type="ARBA" id="ARBA00023136"/>
    </source>
</evidence>
<feature type="transmembrane region" description="Helical" evidence="8">
    <location>
        <begin position="78"/>
        <end position="94"/>
    </location>
</feature>
<dbReference type="NCBIfam" id="TIGR00710">
    <property type="entry name" value="efflux_Bcr_CflA"/>
    <property type="match status" value="1"/>
</dbReference>
<feature type="transmembrane region" description="Helical" evidence="8">
    <location>
        <begin position="347"/>
        <end position="366"/>
    </location>
</feature>
<dbReference type="InterPro" id="IPR011701">
    <property type="entry name" value="MFS"/>
</dbReference>
<feature type="transmembrane region" description="Helical" evidence="8">
    <location>
        <begin position="212"/>
        <end position="236"/>
    </location>
</feature>
<dbReference type="SUPFAM" id="SSF103473">
    <property type="entry name" value="MFS general substrate transporter"/>
    <property type="match status" value="1"/>
</dbReference>
<feature type="transmembrane region" description="Helical" evidence="8">
    <location>
        <begin position="162"/>
        <end position="182"/>
    </location>
</feature>
<dbReference type="CDD" id="cd17320">
    <property type="entry name" value="MFS_MdfA_MDR_like"/>
    <property type="match status" value="1"/>
</dbReference>
<dbReference type="EMBL" id="JAVCAP010000031">
    <property type="protein sequence ID" value="MDP8568645.1"/>
    <property type="molecule type" value="Genomic_DNA"/>
</dbReference>
<accession>A0ABT9JXF3</accession>
<keyword evidence="11" id="KW-1185">Reference proteome</keyword>
<evidence type="ECO:0000256" key="1">
    <source>
        <dbReference type="ARBA" id="ARBA00004651"/>
    </source>
</evidence>
<keyword evidence="6 8" id="KW-1133">Transmembrane helix</keyword>
<feature type="transmembrane region" description="Helical" evidence="8">
    <location>
        <begin position="47"/>
        <end position="66"/>
    </location>
</feature>
<keyword evidence="4" id="KW-1003">Cell membrane</keyword>
<evidence type="ECO:0000313" key="10">
    <source>
        <dbReference type="EMBL" id="MDP8568645.1"/>
    </source>
</evidence>
<dbReference type="PROSITE" id="PS50850">
    <property type="entry name" value="MFS"/>
    <property type="match status" value="1"/>
</dbReference>
<keyword evidence="3 8" id="KW-0813">Transport</keyword>
<evidence type="ECO:0000256" key="2">
    <source>
        <dbReference type="ARBA" id="ARBA00006236"/>
    </source>
</evidence>
<dbReference type="InterPro" id="IPR020846">
    <property type="entry name" value="MFS_dom"/>
</dbReference>
<keyword evidence="8" id="KW-0997">Cell inner membrane</keyword>
<keyword evidence="5 8" id="KW-0812">Transmembrane</keyword>
<dbReference type="PANTHER" id="PTHR23502:SF132">
    <property type="entry name" value="POLYAMINE TRANSPORTER 2-RELATED"/>
    <property type="match status" value="1"/>
</dbReference>
<feature type="transmembrane region" description="Helical" evidence="8">
    <location>
        <begin position="248"/>
        <end position="266"/>
    </location>
</feature>
<dbReference type="PANTHER" id="PTHR23502">
    <property type="entry name" value="MAJOR FACILITATOR SUPERFAMILY"/>
    <property type="match status" value="1"/>
</dbReference>
<gene>
    <name evidence="10" type="ORF">Q9291_12375</name>
</gene>
<evidence type="ECO:0000313" key="11">
    <source>
        <dbReference type="Proteomes" id="UP001225906"/>
    </source>
</evidence>
<proteinExistence type="inferred from homology"/>
<dbReference type="InterPro" id="IPR004812">
    <property type="entry name" value="Efflux_drug-R_Bcr/CmlA"/>
</dbReference>
<sequence length="400" mass="43484">MLKTHSSILVFVLAALAALAPFAIDTYLPAFHAIAGELGTTELAIQQSLTFYLLPYAVMTLCHGAISDAIGRITTIKWGLGVFVLASIGCVLAPNIQTLWLFRALQGMSGGAGNTVARAMVRDLFEGAQAQRVMATVQMLFGIAPAVAPILGGILLGIHWQAIFMFLALYAAVTLWAAIRYLPETMPVGKRVKFSVGQVASTYSRMLANRRFLVLIASLGLNFSAFFIYVLASPVFLVKHLHLNSQQFGYLFIPTVTGMMLGSWIARRTAGKLSAEDILRWAFIWMLLIASCNVVIQYVNLGSDVWWLAILPIALFNIGMAMAMPVLSIAALDCYVKVRGTAASAQAFMQMLCSTLSSALIVPLVWHSMLMLSLAMLLMTVLSACLMWFSAHQDSRASDS</sequence>
<comment type="caution">
    <text evidence="8">Lacks conserved residue(s) required for the propagation of feature annotation.</text>
</comment>
<dbReference type="Proteomes" id="UP001225906">
    <property type="component" value="Unassembled WGS sequence"/>
</dbReference>
<comment type="subcellular location">
    <subcellularLocation>
        <location evidence="8">Cell inner membrane</location>
        <topology evidence="8">Multi-pass membrane protein</topology>
    </subcellularLocation>
    <subcellularLocation>
        <location evidence="1">Cell membrane</location>
        <topology evidence="1">Multi-pass membrane protein</topology>
    </subcellularLocation>
</comment>
<dbReference type="RefSeq" id="WP_306390386.1">
    <property type="nucleotide sequence ID" value="NZ_JAVCAP010000031.1"/>
</dbReference>
<protein>
    <recommendedName>
        <fullName evidence="8">Bcr/CflA family efflux transporter</fullName>
    </recommendedName>
</protein>
<evidence type="ECO:0000256" key="3">
    <source>
        <dbReference type="ARBA" id="ARBA00022448"/>
    </source>
</evidence>
<feature type="domain" description="Major facilitator superfamily (MFS) profile" evidence="9">
    <location>
        <begin position="9"/>
        <end position="395"/>
    </location>
</feature>
<feature type="transmembrane region" description="Helical" evidence="8">
    <location>
        <begin position="278"/>
        <end position="299"/>
    </location>
</feature>
<feature type="transmembrane region" description="Helical" evidence="8">
    <location>
        <begin position="305"/>
        <end position="335"/>
    </location>
</feature>
<evidence type="ECO:0000259" key="9">
    <source>
        <dbReference type="PROSITE" id="PS50850"/>
    </source>
</evidence>
<evidence type="ECO:0000256" key="5">
    <source>
        <dbReference type="ARBA" id="ARBA00022692"/>
    </source>
</evidence>
<dbReference type="Gene3D" id="1.20.1720.10">
    <property type="entry name" value="Multidrug resistance protein D"/>
    <property type="match status" value="1"/>
</dbReference>
<keyword evidence="7 8" id="KW-0472">Membrane</keyword>
<comment type="caution">
    <text evidence="10">The sequence shown here is derived from an EMBL/GenBank/DDBJ whole genome shotgun (WGS) entry which is preliminary data.</text>
</comment>